<evidence type="ECO:0008006" key="3">
    <source>
        <dbReference type="Google" id="ProtNLM"/>
    </source>
</evidence>
<accession>A0AAX4KM12</accession>
<proteinExistence type="predicted"/>
<gene>
    <name evidence="1" type="ORF">V865_005597</name>
</gene>
<dbReference type="EMBL" id="CP144089">
    <property type="protein sequence ID" value="WWD07496.1"/>
    <property type="molecule type" value="Genomic_DNA"/>
</dbReference>
<reference evidence="1 2" key="1">
    <citation type="submission" date="2024-01" db="EMBL/GenBank/DDBJ databases">
        <title>Comparative genomics of Cryptococcus and Kwoniella reveals pathogenesis evolution and contrasting modes of karyotype evolution via chromosome fusion or intercentromeric recombination.</title>
        <authorList>
            <person name="Coelho M.A."/>
            <person name="David-Palma M."/>
            <person name="Shea T."/>
            <person name="Bowers K."/>
            <person name="McGinley-Smith S."/>
            <person name="Mohammad A.W."/>
            <person name="Gnirke A."/>
            <person name="Yurkov A.M."/>
            <person name="Nowrousian M."/>
            <person name="Sun S."/>
            <person name="Cuomo C.A."/>
            <person name="Heitman J."/>
        </authorList>
    </citation>
    <scope>NUCLEOTIDE SEQUENCE [LARGE SCALE GENOMIC DNA]</scope>
    <source>
        <strain evidence="1 2">PYCC6329</strain>
    </source>
</reference>
<dbReference type="GeneID" id="91104398"/>
<evidence type="ECO:0000313" key="2">
    <source>
        <dbReference type="Proteomes" id="UP001358614"/>
    </source>
</evidence>
<name>A0AAX4KM12_9TREE</name>
<sequence length="140" mass="15659">MITKIPHNVLTWMCDVETPAQEAIQSTYDFDKSKAIDVCFMATREKSRYHGYGTELLSVITDVAQRMDVPVKLLSATEDAVKFYKKSNFFVNREETGVGKATLPFEGREDAHLFALSYIPKGWASHGKQCATTDPMADSA</sequence>
<protein>
    <recommendedName>
        <fullName evidence="3">N-acetyltransferase domain-containing protein</fullName>
    </recommendedName>
</protein>
<keyword evidence="2" id="KW-1185">Reference proteome</keyword>
<organism evidence="1 2">
    <name type="scientific">Kwoniella europaea PYCC6329</name>
    <dbReference type="NCBI Taxonomy" id="1423913"/>
    <lineage>
        <taxon>Eukaryota</taxon>
        <taxon>Fungi</taxon>
        <taxon>Dikarya</taxon>
        <taxon>Basidiomycota</taxon>
        <taxon>Agaricomycotina</taxon>
        <taxon>Tremellomycetes</taxon>
        <taxon>Tremellales</taxon>
        <taxon>Cryptococcaceae</taxon>
        <taxon>Kwoniella</taxon>
    </lineage>
</organism>
<dbReference type="Gene3D" id="3.40.630.30">
    <property type="match status" value="1"/>
</dbReference>
<dbReference type="RefSeq" id="XP_066085463.1">
    <property type="nucleotide sequence ID" value="XM_066229366.1"/>
</dbReference>
<dbReference type="SUPFAM" id="SSF55729">
    <property type="entry name" value="Acyl-CoA N-acyltransferases (Nat)"/>
    <property type="match status" value="1"/>
</dbReference>
<dbReference type="AlphaFoldDB" id="A0AAX4KM12"/>
<dbReference type="InterPro" id="IPR016181">
    <property type="entry name" value="Acyl_CoA_acyltransferase"/>
</dbReference>
<dbReference type="Proteomes" id="UP001358614">
    <property type="component" value="Chromosome 1"/>
</dbReference>
<evidence type="ECO:0000313" key="1">
    <source>
        <dbReference type="EMBL" id="WWD07496.1"/>
    </source>
</evidence>
<dbReference type="KEGG" id="ker:91104398"/>